<keyword evidence="1" id="KW-0238">DNA-binding</keyword>
<organism evidence="1 2">
    <name type="scientific">Aliivibrio fischeri</name>
    <name type="common">Vibrio fischeri</name>
    <dbReference type="NCBI Taxonomy" id="668"/>
    <lineage>
        <taxon>Bacteria</taxon>
        <taxon>Pseudomonadati</taxon>
        <taxon>Pseudomonadota</taxon>
        <taxon>Gammaproteobacteria</taxon>
        <taxon>Vibrionales</taxon>
        <taxon>Vibrionaceae</taxon>
        <taxon>Aliivibrio</taxon>
    </lineage>
</organism>
<dbReference type="GO" id="GO:0003677">
    <property type="term" value="F:DNA binding"/>
    <property type="evidence" value="ECO:0007669"/>
    <property type="project" value="UniProtKB-KW"/>
</dbReference>
<dbReference type="InterPro" id="IPR036361">
    <property type="entry name" value="SAP_dom_sf"/>
</dbReference>
<accession>A0A6N3YZ99</accession>
<evidence type="ECO:0000313" key="2">
    <source>
        <dbReference type="Proteomes" id="UP000435323"/>
    </source>
</evidence>
<dbReference type="Proteomes" id="UP000435323">
    <property type="component" value="Unassembled WGS sequence"/>
</dbReference>
<evidence type="ECO:0000313" key="1">
    <source>
        <dbReference type="EMBL" id="MUK46779.1"/>
    </source>
</evidence>
<comment type="caution">
    <text evidence="1">The sequence shown here is derived from an EMBL/GenBank/DDBJ whole genome shotgun (WGS) entry which is preliminary data.</text>
</comment>
<gene>
    <name evidence="1" type="ORF">GNP77_15505</name>
</gene>
<reference evidence="1 2" key="1">
    <citation type="submission" date="2019-11" db="EMBL/GenBank/DDBJ databases">
        <title>Using colonization assays and comparative genomics to discover symbiosis behaviors and factors in Vibrio fischeri.</title>
        <authorList>
            <person name="Bongrand C."/>
            <person name="Moriano-Gutierrez S."/>
            <person name="Arevalo P."/>
            <person name="Mcfall-Ngai M."/>
            <person name="Visick K."/>
            <person name="Polz M.F."/>
            <person name="Ruby E.G."/>
        </authorList>
    </citation>
    <scope>NUCLEOTIDE SEQUENCE [LARGE SCALE GENOMIC DNA]</scope>
    <source>
        <strain evidence="2">emors.3.2</strain>
    </source>
</reference>
<protein>
    <submittedName>
        <fullName evidence="1">DNA-binding protein VF530</fullName>
    </submittedName>
</protein>
<sequence length="80" mass="9687">MVLIMTQQNNPLHGITLQKLLTELVEHYGWEELSYMVNINCFKKDPSIKSSLKFLRKTDWARERVENIYLKLQRHKERNQ</sequence>
<name>A0A6N3YZ99_ALIFS</name>
<dbReference type="Pfam" id="PF09905">
    <property type="entry name" value="VF530"/>
    <property type="match status" value="1"/>
</dbReference>
<dbReference type="InterPro" id="IPR018668">
    <property type="entry name" value="DNA-binding_VF530-like"/>
</dbReference>
<dbReference type="Gene3D" id="1.10.720.30">
    <property type="entry name" value="SAP domain"/>
    <property type="match status" value="1"/>
</dbReference>
<proteinExistence type="predicted"/>
<dbReference type="AlphaFoldDB" id="A0A6N3YZ99"/>
<dbReference type="EMBL" id="WOBO01000018">
    <property type="protein sequence ID" value="MUK46779.1"/>
    <property type="molecule type" value="Genomic_DNA"/>
</dbReference>